<dbReference type="AlphaFoldDB" id="A0A1Z5RB75"/>
<accession>A0A1Z5RB75</accession>
<reference evidence="2 3" key="1">
    <citation type="journal article" date="2009" name="Nature">
        <title>The Sorghum bicolor genome and the diversification of grasses.</title>
        <authorList>
            <person name="Paterson A.H."/>
            <person name="Bowers J.E."/>
            <person name="Bruggmann R."/>
            <person name="Dubchak I."/>
            <person name="Grimwood J."/>
            <person name="Gundlach H."/>
            <person name="Haberer G."/>
            <person name="Hellsten U."/>
            <person name="Mitros T."/>
            <person name="Poliakov A."/>
            <person name="Schmutz J."/>
            <person name="Spannagl M."/>
            <person name="Tang H."/>
            <person name="Wang X."/>
            <person name="Wicker T."/>
            <person name="Bharti A.K."/>
            <person name="Chapman J."/>
            <person name="Feltus F.A."/>
            <person name="Gowik U."/>
            <person name="Grigoriev I.V."/>
            <person name="Lyons E."/>
            <person name="Maher C.A."/>
            <person name="Martis M."/>
            <person name="Narechania A."/>
            <person name="Otillar R.P."/>
            <person name="Penning B.W."/>
            <person name="Salamov A.A."/>
            <person name="Wang Y."/>
            <person name="Zhang L."/>
            <person name="Carpita N.C."/>
            <person name="Freeling M."/>
            <person name="Gingle A.R."/>
            <person name="Hash C.T."/>
            <person name="Keller B."/>
            <person name="Klein P."/>
            <person name="Kresovich S."/>
            <person name="McCann M.C."/>
            <person name="Ming R."/>
            <person name="Peterson D.G."/>
            <person name="Mehboob-ur-Rahman"/>
            <person name="Ware D."/>
            <person name="Westhoff P."/>
            <person name="Mayer K.F."/>
            <person name="Messing J."/>
            <person name="Rokhsar D.S."/>
        </authorList>
    </citation>
    <scope>NUCLEOTIDE SEQUENCE [LARGE SCALE GENOMIC DNA]</scope>
    <source>
        <strain evidence="3">cv. BTx623</strain>
    </source>
</reference>
<dbReference type="EMBL" id="CM000766">
    <property type="protein sequence ID" value="OQU81010.1"/>
    <property type="molecule type" value="Genomic_DNA"/>
</dbReference>
<evidence type="ECO:0000256" key="1">
    <source>
        <dbReference type="SAM" id="MobiDB-lite"/>
    </source>
</evidence>
<feature type="region of interest" description="Disordered" evidence="1">
    <location>
        <begin position="49"/>
        <end position="77"/>
    </location>
</feature>
<reference evidence="3" key="2">
    <citation type="journal article" date="2018" name="Plant J.">
        <title>The Sorghum bicolor reference genome: improved assembly, gene annotations, a transcriptome atlas, and signatures of genome organization.</title>
        <authorList>
            <person name="McCormick R.F."/>
            <person name="Truong S.K."/>
            <person name="Sreedasyam A."/>
            <person name="Jenkins J."/>
            <person name="Shu S."/>
            <person name="Sims D."/>
            <person name="Kennedy M."/>
            <person name="Amirebrahimi M."/>
            <person name="Weers B.D."/>
            <person name="McKinley B."/>
            <person name="Mattison A."/>
            <person name="Morishige D.T."/>
            <person name="Grimwood J."/>
            <person name="Schmutz J."/>
            <person name="Mullet J.E."/>
        </authorList>
    </citation>
    <scope>NUCLEOTIDE SEQUENCE [LARGE SCALE GENOMIC DNA]</scope>
    <source>
        <strain evidence="3">cv. BTx623</strain>
    </source>
</reference>
<dbReference type="Proteomes" id="UP000000768">
    <property type="component" value="Chromosome 7"/>
</dbReference>
<name>A0A1Z5RB75_SORBI</name>
<organism evidence="2 3">
    <name type="scientific">Sorghum bicolor</name>
    <name type="common">Sorghum</name>
    <name type="synonym">Sorghum vulgare</name>
    <dbReference type="NCBI Taxonomy" id="4558"/>
    <lineage>
        <taxon>Eukaryota</taxon>
        <taxon>Viridiplantae</taxon>
        <taxon>Streptophyta</taxon>
        <taxon>Embryophyta</taxon>
        <taxon>Tracheophyta</taxon>
        <taxon>Spermatophyta</taxon>
        <taxon>Magnoliopsida</taxon>
        <taxon>Liliopsida</taxon>
        <taxon>Poales</taxon>
        <taxon>Poaceae</taxon>
        <taxon>PACMAD clade</taxon>
        <taxon>Panicoideae</taxon>
        <taxon>Andropogonodae</taxon>
        <taxon>Andropogoneae</taxon>
        <taxon>Sorghinae</taxon>
        <taxon>Sorghum</taxon>
    </lineage>
</organism>
<dbReference type="InParanoid" id="A0A1Z5RB75"/>
<feature type="compositionally biased region" description="Basic and acidic residues" evidence="1">
    <location>
        <begin position="58"/>
        <end position="67"/>
    </location>
</feature>
<gene>
    <name evidence="2" type="ORF">SORBI_3007G223250</name>
</gene>
<proteinExistence type="predicted"/>
<keyword evidence="3" id="KW-1185">Reference proteome</keyword>
<evidence type="ECO:0000313" key="3">
    <source>
        <dbReference type="Proteomes" id="UP000000768"/>
    </source>
</evidence>
<sequence length="77" mass="8324">MCSAHAHVNCQEPCCRAVQGSIGTSATAVHHLSEQLHCRSSRSRDYCREQSKTTAPLHGEEQSERAGEQVVGSHGAH</sequence>
<dbReference type="Gramene" id="OQU81010">
    <property type="protein sequence ID" value="OQU81010"/>
    <property type="gene ID" value="SORBI_3007G223250"/>
</dbReference>
<evidence type="ECO:0000313" key="2">
    <source>
        <dbReference type="EMBL" id="OQU81010.1"/>
    </source>
</evidence>
<protein>
    <submittedName>
        <fullName evidence="2">Uncharacterized protein</fullName>
    </submittedName>
</protein>